<sequence length="314" mass="34366">MEKKKKSSRAPITCFTADAEFFAIASKGTVGIWNTSNGNLVAQWEQQDGVPDVHYSCMALRFTEKKKIRHRNAHYCLLAIGTDDGQVLAFDVLTNEVIWKSTISQSGRLTALSFANEETSLYAVGSHEVVEIDAESGQLVKSLKTTKKPIHSASFSLAADRKIIFIFDGYLRLLSLDDGKELVKMKSNSGHEQLVAISDDAKAVVTSGLGETSIRVWNCDWDTKTLSPGATIPIVHPASAIECKSDNSSADGLVILTVLESGLTYLGRFESPLQDKVELIHVKVEPDSSGVETPKHKRKSISAARLKSIEERSK</sequence>
<name>A0ACB9ML18_9MYRT</name>
<organism evidence="1 2">
    <name type="scientific">Melastoma candidum</name>
    <dbReference type="NCBI Taxonomy" id="119954"/>
    <lineage>
        <taxon>Eukaryota</taxon>
        <taxon>Viridiplantae</taxon>
        <taxon>Streptophyta</taxon>
        <taxon>Embryophyta</taxon>
        <taxon>Tracheophyta</taxon>
        <taxon>Spermatophyta</taxon>
        <taxon>Magnoliopsida</taxon>
        <taxon>eudicotyledons</taxon>
        <taxon>Gunneridae</taxon>
        <taxon>Pentapetalae</taxon>
        <taxon>rosids</taxon>
        <taxon>malvids</taxon>
        <taxon>Myrtales</taxon>
        <taxon>Melastomataceae</taxon>
        <taxon>Melastomatoideae</taxon>
        <taxon>Melastomateae</taxon>
        <taxon>Melastoma</taxon>
    </lineage>
</organism>
<evidence type="ECO:0000313" key="2">
    <source>
        <dbReference type="Proteomes" id="UP001057402"/>
    </source>
</evidence>
<gene>
    <name evidence="1" type="ORF">MLD38_030165</name>
</gene>
<proteinExistence type="predicted"/>
<comment type="caution">
    <text evidence="1">The sequence shown here is derived from an EMBL/GenBank/DDBJ whole genome shotgun (WGS) entry which is preliminary data.</text>
</comment>
<dbReference type="EMBL" id="CM042888">
    <property type="protein sequence ID" value="KAI4324704.1"/>
    <property type="molecule type" value="Genomic_DNA"/>
</dbReference>
<evidence type="ECO:0000313" key="1">
    <source>
        <dbReference type="EMBL" id="KAI4324704.1"/>
    </source>
</evidence>
<keyword evidence="2" id="KW-1185">Reference proteome</keyword>
<protein>
    <submittedName>
        <fullName evidence="1">Uncharacterized protein</fullName>
    </submittedName>
</protein>
<reference evidence="2" key="1">
    <citation type="journal article" date="2023" name="Front. Plant Sci.">
        <title>Chromosomal-level genome assembly of Melastoma candidum provides insights into trichome evolution.</title>
        <authorList>
            <person name="Zhong Y."/>
            <person name="Wu W."/>
            <person name="Sun C."/>
            <person name="Zou P."/>
            <person name="Liu Y."/>
            <person name="Dai S."/>
            <person name="Zhou R."/>
        </authorList>
    </citation>
    <scope>NUCLEOTIDE SEQUENCE [LARGE SCALE GENOMIC DNA]</scope>
</reference>
<dbReference type="Proteomes" id="UP001057402">
    <property type="component" value="Chromosome 9"/>
</dbReference>
<accession>A0ACB9ML18</accession>